<evidence type="ECO:0000256" key="2">
    <source>
        <dbReference type="SAM" id="Phobius"/>
    </source>
</evidence>
<feature type="transmembrane region" description="Helical" evidence="2">
    <location>
        <begin position="80"/>
        <end position="98"/>
    </location>
</feature>
<keyword evidence="5" id="KW-1185">Reference proteome</keyword>
<feature type="transmembrane region" description="Helical" evidence="2">
    <location>
        <begin position="222"/>
        <end position="243"/>
    </location>
</feature>
<evidence type="ECO:0000313" key="5">
    <source>
        <dbReference type="Proteomes" id="UP001500503"/>
    </source>
</evidence>
<feature type="transmembrane region" description="Helical" evidence="2">
    <location>
        <begin position="105"/>
        <end position="126"/>
    </location>
</feature>
<feature type="transmembrane region" description="Helical" evidence="2">
    <location>
        <begin position="264"/>
        <end position="284"/>
    </location>
</feature>
<reference evidence="5" key="1">
    <citation type="journal article" date="2019" name="Int. J. Syst. Evol. Microbiol.">
        <title>The Global Catalogue of Microorganisms (GCM) 10K type strain sequencing project: providing services to taxonomists for standard genome sequencing and annotation.</title>
        <authorList>
            <consortium name="The Broad Institute Genomics Platform"/>
            <consortium name="The Broad Institute Genome Sequencing Center for Infectious Disease"/>
            <person name="Wu L."/>
            <person name="Ma J."/>
        </authorList>
    </citation>
    <scope>NUCLEOTIDE SEQUENCE [LARGE SCALE GENOMIC DNA]</scope>
    <source>
        <strain evidence="5">JCM 17933</strain>
    </source>
</reference>
<sequence>MSGVRSLDERVRAGLEAMAGAWLPEPARVAQPIRTTTGRAYTQAITFFGLTLGVFAVVSTLSGAAAWGLHPHWAAWASRWTALGLWGTLAVLALWLAAVWKCRLVWVWTIGIVSLVAAYAVLTGGAMRTPDGLYDVTAAVTAVLLAIALADRHGVSVLRLGFGDPRRPHPGGRQQTFRVFWWAVASAYLADAAAILIIAAGGSTGQSPIHPHEPALGVLARMVGSSVVEELLVAVVVLALEAGRRPAWQMYVLLEVMRVSYHTYYQTAALSLLPMGAISIWLYRRTRRLTPIIAAHLITDIASWGIRGLTAGGAIMAAVCLAQIVQRRGSVRPTNEGYPRASVLRREPGDGPMHTPGKDYQTDAIAIPRDS</sequence>
<name>A0ABP8QUR6_9ACTN</name>
<keyword evidence="2" id="KW-1133">Transmembrane helix</keyword>
<feature type="region of interest" description="Disordered" evidence="1">
    <location>
        <begin position="333"/>
        <end position="362"/>
    </location>
</feature>
<organism evidence="4 5">
    <name type="scientific">Actinoallomurus oryzae</name>
    <dbReference type="NCBI Taxonomy" id="502180"/>
    <lineage>
        <taxon>Bacteria</taxon>
        <taxon>Bacillati</taxon>
        <taxon>Actinomycetota</taxon>
        <taxon>Actinomycetes</taxon>
        <taxon>Streptosporangiales</taxon>
        <taxon>Thermomonosporaceae</taxon>
        <taxon>Actinoallomurus</taxon>
    </lineage>
</organism>
<evidence type="ECO:0000313" key="4">
    <source>
        <dbReference type="EMBL" id="GAA4510786.1"/>
    </source>
</evidence>
<feature type="transmembrane region" description="Helical" evidence="2">
    <location>
        <begin position="179"/>
        <end position="202"/>
    </location>
</feature>
<proteinExistence type="predicted"/>
<accession>A0ABP8QUR6</accession>
<evidence type="ECO:0000259" key="3">
    <source>
        <dbReference type="Pfam" id="PF02517"/>
    </source>
</evidence>
<feature type="transmembrane region" description="Helical" evidence="2">
    <location>
        <begin position="132"/>
        <end position="150"/>
    </location>
</feature>
<gene>
    <name evidence="4" type="ORF">GCM10023191_073920</name>
</gene>
<keyword evidence="2" id="KW-0812">Transmembrane</keyword>
<dbReference type="EMBL" id="BAABHF010000046">
    <property type="protein sequence ID" value="GAA4510786.1"/>
    <property type="molecule type" value="Genomic_DNA"/>
</dbReference>
<evidence type="ECO:0000256" key="1">
    <source>
        <dbReference type="SAM" id="MobiDB-lite"/>
    </source>
</evidence>
<dbReference type="InterPro" id="IPR003675">
    <property type="entry name" value="Rce1/LyrA-like_dom"/>
</dbReference>
<keyword evidence="2" id="KW-0472">Membrane</keyword>
<feature type="transmembrane region" description="Helical" evidence="2">
    <location>
        <begin position="44"/>
        <end position="68"/>
    </location>
</feature>
<dbReference type="RefSeq" id="WP_345471932.1">
    <property type="nucleotide sequence ID" value="NZ_BAABHF010000046.1"/>
</dbReference>
<dbReference type="Pfam" id="PF02517">
    <property type="entry name" value="Rce1-like"/>
    <property type="match status" value="1"/>
</dbReference>
<feature type="domain" description="CAAX prenyl protease 2/Lysostaphin resistance protein A-like" evidence="3">
    <location>
        <begin position="214"/>
        <end position="301"/>
    </location>
</feature>
<protein>
    <recommendedName>
        <fullName evidence="3">CAAX prenyl protease 2/Lysostaphin resistance protein A-like domain-containing protein</fullName>
    </recommendedName>
</protein>
<feature type="transmembrane region" description="Helical" evidence="2">
    <location>
        <begin position="304"/>
        <end position="325"/>
    </location>
</feature>
<dbReference type="Proteomes" id="UP001500503">
    <property type="component" value="Unassembled WGS sequence"/>
</dbReference>
<comment type="caution">
    <text evidence="4">The sequence shown here is derived from an EMBL/GenBank/DDBJ whole genome shotgun (WGS) entry which is preliminary data.</text>
</comment>